<proteinExistence type="predicted"/>
<keyword evidence="1 5" id="KW-0489">Methyltransferase</keyword>
<dbReference type="GO" id="GO:0009307">
    <property type="term" value="P:DNA restriction-modification system"/>
    <property type="evidence" value="ECO:0007669"/>
    <property type="project" value="UniProtKB-KW"/>
</dbReference>
<dbReference type="EMBL" id="SZOM01000286">
    <property type="protein sequence ID" value="TKH10550.1"/>
    <property type="molecule type" value="Genomic_DNA"/>
</dbReference>
<accession>A0A4U2MHU0</accession>
<reference evidence="5 6" key="1">
    <citation type="journal article" date="2019" name="Environ. Microbiol.">
        <title>An active ?-lactamase is a part of an orchestrated cell wall stress resistance network of Bacillus subtilis and related rhizosphere species.</title>
        <authorList>
            <person name="Bucher T."/>
            <person name="Keren-Paz A."/>
            <person name="Hausser J."/>
            <person name="Olender T."/>
            <person name="Cytryn E."/>
            <person name="Kolodkin-Gal I."/>
        </authorList>
    </citation>
    <scope>NUCLEOTIDE SEQUENCE [LARGE SCALE GENOMIC DNA]</scope>
    <source>
        <strain evidence="5 6">I71</strain>
    </source>
</reference>
<evidence type="ECO:0000313" key="6">
    <source>
        <dbReference type="Proteomes" id="UP000306037"/>
    </source>
</evidence>
<dbReference type="InterPro" id="IPR001525">
    <property type="entry name" value="C5_MeTfrase"/>
</dbReference>
<dbReference type="RefSeq" id="WP_137053515.1">
    <property type="nucleotide sequence ID" value="NZ_SZOM01000286.1"/>
</dbReference>
<evidence type="ECO:0000256" key="4">
    <source>
        <dbReference type="ARBA" id="ARBA00022747"/>
    </source>
</evidence>
<name>A0A4U2MHU0_9BACI</name>
<sequence length="114" mass="12783">MKSYKIRIKEATKRGYAEAELGDSINYSVPGSKTRRGRVGKGVAQTLDTACNQAVVTRDFRIRRLTPKECWALQGFPGWAFDRAKEVNSDTQLYRQAGNSVSVPVIYAIARKLE</sequence>
<dbReference type="AlphaFoldDB" id="A0A4U2MHU0"/>
<keyword evidence="3" id="KW-0949">S-adenosyl-L-methionine</keyword>
<evidence type="ECO:0000256" key="3">
    <source>
        <dbReference type="ARBA" id="ARBA00022691"/>
    </source>
</evidence>
<dbReference type="PROSITE" id="PS00095">
    <property type="entry name" value="C5_MTASE_2"/>
    <property type="match status" value="1"/>
</dbReference>
<dbReference type="Pfam" id="PF00145">
    <property type="entry name" value="DNA_methylase"/>
    <property type="match status" value="1"/>
</dbReference>
<organism evidence="5 6">
    <name type="scientific">Bacillus wiedmannii</name>
    <dbReference type="NCBI Taxonomy" id="1890302"/>
    <lineage>
        <taxon>Bacteria</taxon>
        <taxon>Bacillati</taxon>
        <taxon>Bacillota</taxon>
        <taxon>Bacilli</taxon>
        <taxon>Bacillales</taxon>
        <taxon>Bacillaceae</taxon>
        <taxon>Bacillus</taxon>
        <taxon>Bacillus cereus group</taxon>
    </lineage>
</organism>
<dbReference type="InterPro" id="IPR029063">
    <property type="entry name" value="SAM-dependent_MTases_sf"/>
</dbReference>
<dbReference type="SUPFAM" id="SSF53335">
    <property type="entry name" value="S-adenosyl-L-methionine-dependent methyltransferases"/>
    <property type="match status" value="1"/>
</dbReference>
<dbReference type="InterPro" id="IPR031303">
    <property type="entry name" value="C5_meth_CS"/>
</dbReference>
<dbReference type="GO" id="GO:0008168">
    <property type="term" value="F:methyltransferase activity"/>
    <property type="evidence" value="ECO:0007669"/>
    <property type="project" value="UniProtKB-KW"/>
</dbReference>
<protein>
    <submittedName>
        <fullName evidence="5">DNA methyltransferase</fullName>
    </submittedName>
</protein>
<evidence type="ECO:0000256" key="1">
    <source>
        <dbReference type="ARBA" id="ARBA00022603"/>
    </source>
</evidence>
<dbReference type="Proteomes" id="UP000306037">
    <property type="component" value="Unassembled WGS sequence"/>
</dbReference>
<comment type="caution">
    <text evidence="5">The sequence shown here is derived from an EMBL/GenBank/DDBJ whole genome shotgun (WGS) entry which is preliminary data.</text>
</comment>
<keyword evidence="4" id="KW-0680">Restriction system</keyword>
<dbReference type="GO" id="GO:0032259">
    <property type="term" value="P:methylation"/>
    <property type="evidence" value="ECO:0007669"/>
    <property type="project" value="UniProtKB-KW"/>
</dbReference>
<gene>
    <name evidence="5" type="ORF">FC694_25740</name>
</gene>
<evidence type="ECO:0000256" key="2">
    <source>
        <dbReference type="ARBA" id="ARBA00022679"/>
    </source>
</evidence>
<keyword evidence="2 5" id="KW-0808">Transferase</keyword>
<dbReference type="Gene3D" id="3.90.120.10">
    <property type="entry name" value="DNA Methylase, subunit A, domain 2"/>
    <property type="match status" value="1"/>
</dbReference>
<evidence type="ECO:0000313" key="5">
    <source>
        <dbReference type="EMBL" id="TKH10550.1"/>
    </source>
</evidence>